<keyword evidence="12" id="KW-1185">Reference proteome</keyword>
<organism evidence="11 12">
    <name type="scientific">Heterobasidion irregulare (strain TC 32-1)</name>
    <dbReference type="NCBI Taxonomy" id="747525"/>
    <lineage>
        <taxon>Eukaryota</taxon>
        <taxon>Fungi</taxon>
        <taxon>Dikarya</taxon>
        <taxon>Basidiomycota</taxon>
        <taxon>Agaricomycotina</taxon>
        <taxon>Agaricomycetes</taxon>
        <taxon>Russulales</taxon>
        <taxon>Bondarzewiaceae</taxon>
        <taxon>Heterobasidion</taxon>
        <taxon>Heterobasidion annosum species complex</taxon>
    </lineage>
</organism>
<feature type="domain" description="Peptidase M28" evidence="10">
    <location>
        <begin position="170"/>
        <end position="376"/>
    </location>
</feature>
<dbReference type="OrthoDB" id="2214at2759"/>
<dbReference type="PANTHER" id="PTHR12147:SF56">
    <property type="entry name" value="AMINOPEPTIDASE YDR415C-RELATED"/>
    <property type="match status" value="1"/>
</dbReference>
<dbReference type="CDD" id="cd03879">
    <property type="entry name" value="M28_AAP"/>
    <property type="match status" value="1"/>
</dbReference>
<name>W4K3G9_HETIT</name>
<keyword evidence="5 9" id="KW-0732">Signal</keyword>
<protein>
    <recommendedName>
        <fullName evidence="9">Peptide hydrolase</fullName>
        <ecNumber evidence="9">3.4.-.-</ecNumber>
    </recommendedName>
</protein>
<dbReference type="InterPro" id="IPR007484">
    <property type="entry name" value="Peptidase_M28"/>
</dbReference>
<dbReference type="eggNOG" id="KOG2195">
    <property type="taxonomic scope" value="Eukaryota"/>
</dbReference>
<dbReference type="Pfam" id="PF04389">
    <property type="entry name" value="Peptidase_M28"/>
    <property type="match status" value="1"/>
</dbReference>
<evidence type="ECO:0000259" key="10">
    <source>
        <dbReference type="Pfam" id="PF04389"/>
    </source>
</evidence>
<dbReference type="Proteomes" id="UP000030671">
    <property type="component" value="Unassembled WGS sequence"/>
</dbReference>
<evidence type="ECO:0000313" key="12">
    <source>
        <dbReference type="Proteomes" id="UP000030671"/>
    </source>
</evidence>
<comment type="similarity">
    <text evidence="8">Belongs to the peptidase M28 family. M28E subfamily.</text>
</comment>
<keyword evidence="3 9" id="KW-0645">Protease</keyword>
<dbReference type="STRING" id="747525.W4K3G9"/>
<dbReference type="GeneID" id="20676624"/>
<dbReference type="Gene3D" id="3.40.630.10">
    <property type="entry name" value="Zn peptidases"/>
    <property type="match status" value="1"/>
</dbReference>
<reference evidence="11 12" key="1">
    <citation type="journal article" date="2012" name="New Phytol.">
        <title>Insight into trade-off between wood decay and parasitism from the genome of a fungal forest pathogen.</title>
        <authorList>
            <person name="Olson A."/>
            <person name="Aerts A."/>
            <person name="Asiegbu F."/>
            <person name="Belbahri L."/>
            <person name="Bouzid O."/>
            <person name="Broberg A."/>
            <person name="Canback B."/>
            <person name="Coutinho P.M."/>
            <person name="Cullen D."/>
            <person name="Dalman K."/>
            <person name="Deflorio G."/>
            <person name="van Diepen L.T."/>
            <person name="Dunand C."/>
            <person name="Duplessis S."/>
            <person name="Durling M."/>
            <person name="Gonthier P."/>
            <person name="Grimwood J."/>
            <person name="Fossdal C.G."/>
            <person name="Hansson D."/>
            <person name="Henrissat B."/>
            <person name="Hietala A."/>
            <person name="Himmelstrand K."/>
            <person name="Hoffmeister D."/>
            <person name="Hogberg N."/>
            <person name="James T.Y."/>
            <person name="Karlsson M."/>
            <person name="Kohler A."/>
            <person name="Kues U."/>
            <person name="Lee Y.H."/>
            <person name="Lin Y.C."/>
            <person name="Lind M."/>
            <person name="Lindquist E."/>
            <person name="Lombard V."/>
            <person name="Lucas S."/>
            <person name="Lunden K."/>
            <person name="Morin E."/>
            <person name="Murat C."/>
            <person name="Park J."/>
            <person name="Raffaello T."/>
            <person name="Rouze P."/>
            <person name="Salamov A."/>
            <person name="Schmutz J."/>
            <person name="Solheim H."/>
            <person name="Stahlberg J."/>
            <person name="Velez H."/>
            <person name="de Vries R.P."/>
            <person name="Wiebenga A."/>
            <person name="Woodward S."/>
            <person name="Yakovlev I."/>
            <person name="Garbelotto M."/>
            <person name="Martin F."/>
            <person name="Grigoriev I.V."/>
            <person name="Stenlid J."/>
        </authorList>
    </citation>
    <scope>NUCLEOTIDE SEQUENCE [LARGE SCALE GENOMIC DNA]</scope>
    <source>
        <strain evidence="11 12">TC 32-1</strain>
    </source>
</reference>
<dbReference type="GO" id="GO:0008235">
    <property type="term" value="F:metalloexopeptidase activity"/>
    <property type="evidence" value="ECO:0007669"/>
    <property type="project" value="InterPro"/>
</dbReference>
<dbReference type="AlphaFoldDB" id="W4K3G9"/>
<evidence type="ECO:0000256" key="7">
    <source>
        <dbReference type="ARBA" id="ARBA00022833"/>
    </source>
</evidence>
<dbReference type="EMBL" id="KI925459">
    <property type="protein sequence ID" value="ETW80352.1"/>
    <property type="molecule type" value="Genomic_DNA"/>
</dbReference>
<dbReference type="InterPro" id="IPR045175">
    <property type="entry name" value="M28_fam"/>
</dbReference>
<evidence type="ECO:0000256" key="3">
    <source>
        <dbReference type="ARBA" id="ARBA00022670"/>
    </source>
</evidence>
<dbReference type="GO" id="GO:0046872">
    <property type="term" value="F:metal ion binding"/>
    <property type="evidence" value="ECO:0007669"/>
    <property type="project" value="UniProtKB-KW"/>
</dbReference>
<dbReference type="InParanoid" id="W4K3G9"/>
<evidence type="ECO:0000256" key="4">
    <source>
        <dbReference type="ARBA" id="ARBA00022723"/>
    </source>
</evidence>
<evidence type="ECO:0000256" key="1">
    <source>
        <dbReference type="ARBA" id="ARBA00001947"/>
    </source>
</evidence>
<proteinExistence type="inferred from homology"/>
<dbReference type="PROSITE" id="PS00018">
    <property type="entry name" value="EF_HAND_1"/>
    <property type="match status" value="1"/>
</dbReference>
<dbReference type="KEGG" id="hir:HETIRDRAFT_45549"/>
<feature type="chain" id="PRO_5005150316" description="Peptide hydrolase" evidence="9">
    <location>
        <begin position="20"/>
        <end position="382"/>
    </location>
</feature>
<evidence type="ECO:0000256" key="5">
    <source>
        <dbReference type="ARBA" id="ARBA00022729"/>
    </source>
</evidence>
<sequence length="382" mass="40660">MRSSILLSLVAALLPAALGAPISHDELVTNSAQGLRLLQLGETVDPVWKTEDEKLELLRSGSQFMDITEVYERKQALAAKKAASGSHKAAAATYPSPSQQTAVKPILSTLSTSNMASTLSSLTAFNNRYYKSSTGAQASTYILNQVKSIIGGRSDISAALFAHSWTQSSIIAKIQGSSNNTAPIVILGAHMDSINLNSPTSGRAPGADDDGTGTVNLIEILRALVAADWKPKTPVEFHWYSGEEGGLLGSQDIASSYADKGVKVKAMMQLDMTGYFKPGSKEVFALEADYVDSGLNTFVKALVGAYSSLSWAMDTPCGYACSDHASWNEQGYPTTMPFEAVTGNDNDNIHSTGDTISVSGFSWSHSLEFAKVALAYVYELTA</sequence>
<keyword evidence="7 9" id="KW-0862">Zinc</keyword>
<dbReference type="GO" id="GO:0006508">
    <property type="term" value="P:proteolysis"/>
    <property type="evidence" value="ECO:0007669"/>
    <property type="project" value="UniProtKB-KW"/>
</dbReference>
<dbReference type="EC" id="3.4.-.-" evidence="9"/>
<evidence type="ECO:0000256" key="9">
    <source>
        <dbReference type="RuleBase" id="RU361240"/>
    </source>
</evidence>
<accession>W4K3G9</accession>
<keyword evidence="2" id="KW-0031">Aminopeptidase</keyword>
<evidence type="ECO:0000256" key="6">
    <source>
        <dbReference type="ARBA" id="ARBA00022801"/>
    </source>
</evidence>
<evidence type="ECO:0000313" key="11">
    <source>
        <dbReference type="EMBL" id="ETW80352.1"/>
    </source>
</evidence>
<dbReference type="SUPFAM" id="SSF53187">
    <property type="entry name" value="Zn-dependent exopeptidases"/>
    <property type="match status" value="1"/>
</dbReference>
<dbReference type="InterPro" id="IPR018247">
    <property type="entry name" value="EF_Hand_1_Ca_BS"/>
</dbReference>
<evidence type="ECO:0000256" key="8">
    <source>
        <dbReference type="ARBA" id="ARBA00043962"/>
    </source>
</evidence>
<dbReference type="GO" id="GO:0004177">
    <property type="term" value="F:aminopeptidase activity"/>
    <property type="evidence" value="ECO:0007669"/>
    <property type="project" value="UniProtKB-KW"/>
</dbReference>
<evidence type="ECO:0000256" key="2">
    <source>
        <dbReference type="ARBA" id="ARBA00022438"/>
    </source>
</evidence>
<comment type="cofactor">
    <cofactor evidence="1">
        <name>Zn(2+)</name>
        <dbReference type="ChEBI" id="CHEBI:29105"/>
    </cofactor>
</comment>
<dbReference type="HOGENOM" id="CLU_025866_0_0_1"/>
<gene>
    <name evidence="11" type="ORF">HETIRDRAFT_45549</name>
</gene>
<dbReference type="PANTHER" id="PTHR12147">
    <property type="entry name" value="METALLOPEPTIDASE M28 FAMILY MEMBER"/>
    <property type="match status" value="1"/>
</dbReference>
<keyword evidence="4 9" id="KW-0479">Metal-binding</keyword>
<keyword evidence="6 9" id="KW-0378">Hydrolase</keyword>
<dbReference type="RefSeq" id="XP_009546927.1">
    <property type="nucleotide sequence ID" value="XM_009548632.1"/>
</dbReference>
<feature type="signal peptide" evidence="9">
    <location>
        <begin position="1"/>
        <end position="19"/>
    </location>
</feature>